<gene>
    <name evidence="11" type="primary">nrgA</name>
    <name evidence="11" type="ORF">Pan216_17950</name>
</gene>
<dbReference type="GO" id="GO:0005886">
    <property type="term" value="C:plasma membrane"/>
    <property type="evidence" value="ECO:0007669"/>
    <property type="project" value="UniProtKB-SubCell"/>
</dbReference>
<feature type="transmembrane region" description="Helical" evidence="8">
    <location>
        <begin position="201"/>
        <end position="223"/>
    </location>
</feature>
<keyword evidence="6 8" id="KW-0472">Membrane</keyword>
<organism evidence="11 12">
    <name type="scientific">Kolteria novifilia</name>
    <dbReference type="NCBI Taxonomy" id="2527975"/>
    <lineage>
        <taxon>Bacteria</taxon>
        <taxon>Pseudomonadati</taxon>
        <taxon>Planctomycetota</taxon>
        <taxon>Planctomycetia</taxon>
        <taxon>Kolteriales</taxon>
        <taxon>Kolteriaceae</taxon>
        <taxon>Kolteria</taxon>
    </lineage>
</organism>
<feature type="transmembrane region" description="Helical" evidence="8">
    <location>
        <begin position="344"/>
        <end position="362"/>
    </location>
</feature>
<evidence type="ECO:0000256" key="6">
    <source>
        <dbReference type="ARBA" id="ARBA00023136"/>
    </source>
</evidence>
<dbReference type="Gene3D" id="1.10.3430.10">
    <property type="entry name" value="Ammonium transporter AmtB like domains"/>
    <property type="match status" value="1"/>
</dbReference>
<evidence type="ECO:0000256" key="1">
    <source>
        <dbReference type="ARBA" id="ARBA00004141"/>
    </source>
</evidence>
<keyword evidence="9" id="KW-0732">Signal</keyword>
<dbReference type="InterPro" id="IPR001905">
    <property type="entry name" value="Ammonium_transpt"/>
</dbReference>
<feature type="transmembrane region" description="Helical" evidence="8">
    <location>
        <begin position="126"/>
        <end position="143"/>
    </location>
</feature>
<dbReference type="GO" id="GO:0097272">
    <property type="term" value="P:ammonium homeostasis"/>
    <property type="evidence" value="ECO:0007669"/>
    <property type="project" value="TreeGrafter"/>
</dbReference>
<feature type="transmembrane region" description="Helical" evidence="8">
    <location>
        <begin position="86"/>
        <end position="105"/>
    </location>
</feature>
<evidence type="ECO:0000313" key="11">
    <source>
        <dbReference type="EMBL" id="QDU60942.1"/>
    </source>
</evidence>
<evidence type="ECO:0000256" key="5">
    <source>
        <dbReference type="ARBA" id="ARBA00022989"/>
    </source>
</evidence>
<keyword evidence="3 8" id="KW-0813">Transport</keyword>
<dbReference type="InterPro" id="IPR018047">
    <property type="entry name" value="Ammonium_transpt_CS"/>
</dbReference>
<dbReference type="RefSeq" id="WP_419193422.1">
    <property type="nucleotide sequence ID" value="NZ_CP036279.1"/>
</dbReference>
<evidence type="ECO:0000256" key="8">
    <source>
        <dbReference type="RuleBase" id="RU362002"/>
    </source>
</evidence>
<evidence type="ECO:0000259" key="10">
    <source>
        <dbReference type="Pfam" id="PF00909"/>
    </source>
</evidence>
<keyword evidence="4 8" id="KW-0812">Transmembrane</keyword>
<dbReference type="PRINTS" id="PR00342">
    <property type="entry name" value="RHESUSRHD"/>
</dbReference>
<evidence type="ECO:0000256" key="4">
    <source>
        <dbReference type="ARBA" id="ARBA00022692"/>
    </source>
</evidence>
<sequence precursor="true">MSQLLRMHRQWKLLLLLSCFATILATSPVAFAQDEPTPTAAKAAEGDALPKGVTEGNKEATIDEAAVEEEGEPLTPEVVQAEGDHLWTLIAAILVFWMQAGFALVEAGFTRAKNAANIMMKNAADMCFGGITFWIVGYGLMFGPSDSYGIIGTGDFLFSGVGSDGSIDEANMVFWIFQSVFAATAATIVSGCMAGRTNFPAYIIFSCCITAFIYPVFGKWAWGSLFLDDGAGWLEDKWGFLDFAGSTVVHSIGGWCGLAGAIAVGPRIGKYGADGKPKVIAGHNMVYGMIGTFILWMGWFGFNAGSTTAIGGSEFAHTATTTMLAACAGGLIAMLTSKAMYGKWDLGITANGVLGGLVAITAPCYDVSLLSAVIIGGIAGIIIPCSIKFFDNIKVDDPVGALSVHLVCGIWGTLAIAIFAQEIYGGNSGLIEGNPGLILPQLVGIAAAGLWAFPVSFIVFKIVDAIVGLRVAPEVEEQGLDIDEHGIGAYPSHVVFDAGSGHV</sequence>
<evidence type="ECO:0000256" key="2">
    <source>
        <dbReference type="ARBA" id="ARBA00005887"/>
    </source>
</evidence>
<dbReference type="EMBL" id="CP036279">
    <property type="protein sequence ID" value="QDU60942.1"/>
    <property type="molecule type" value="Genomic_DNA"/>
</dbReference>
<keyword evidence="5 8" id="KW-1133">Transmembrane helix</keyword>
<dbReference type="InterPro" id="IPR029020">
    <property type="entry name" value="Ammonium/urea_transptr"/>
</dbReference>
<feature type="transmembrane region" description="Helical" evidence="8">
    <location>
        <begin position="315"/>
        <end position="337"/>
    </location>
</feature>
<dbReference type="AlphaFoldDB" id="A0A518B1X5"/>
<comment type="similarity">
    <text evidence="2 8">Belongs to the ammonia transporter channel (TC 1.A.11.2) family.</text>
</comment>
<dbReference type="SUPFAM" id="SSF111352">
    <property type="entry name" value="Ammonium transporter"/>
    <property type="match status" value="1"/>
</dbReference>
<feature type="transmembrane region" description="Helical" evidence="8">
    <location>
        <begin position="368"/>
        <end position="387"/>
    </location>
</feature>
<feature type="transmembrane region" description="Helical" evidence="8">
    <location>
        <begin position="285"/>
        <end position="303"/>
    </location>
</feature>
<evidence type="ECO:0000256" key="9">
    <source>
        <dbReference type="SAM" id="SignalP"/>
    </source>
</evidence>
<dbReference type="Proteomes" id="UP000317093">
    <property type="component" value="Chromosome"/>
</dbReference>
<feature type="transmembrane region" description="Helical" evidence="8">
    <location>
        <begin position="172"/>
        <end position="194"/>
    </location>
</feature>
<dbReference type="FunFam" id="1.10.3430.10:FF:000008">
    <property type="entry name" value="Ammonium transporter"/>
    <property type="match status" value="1"/>
</dbReference>
<dbReference type="KEGG" id="knv:Pan216_17950"/>
<keyword evidence="7 8" id="KW-0924">Ammonia transport</keyword>
<dbReference type="PROSITE" id="PS01219">
    <property type="entry name" value="AMMONIUM_TRANSP"/>
    <property type="match status" value="1"/>
</dbReference>
<keyword evidence="12" id="KW-1185">Reference proteome</keyword>
<evidence type="ECO:0000256" key="7">
    <source>
        <dbReference type="ARBA" id="ARBA00023177"/>
    </source>
</evidence>
<evidence type="ECO:0000313" key="12">
    <source>
        <dbReference type="Proteomes" id="UP000317093"/>
    </source>
</evidence>
<feature type="domain" description="Ammonium transporter AmtB-like" evidence="10">
    <location>
        <begin position="86"/>
        <end position="490"/>
    </location>
</feature>
<reference evidence="11 12" key="1">
    <citation type="submission" date="2019-02" db="EMBL/GenBank/DDBJ databases">
        <title>Deep-cultivation of Planctomycetes and their phenomic and genomic characterization uncovers novel biology.</title>
        <authorList>
            <person name="Wiegand S."/>
            <person name="Jogler M."/>
            <person name="Boedeker C."/>
            <person name="Pinto D."/>
            <person name="Vollmers J."/>
            <person name="Rivas-Marin E."/>
            <person name="Kohn T."/>
            <person name="Peeters S.H."/>
            <person name="Heuer A."/>
            <person name="Rast P."/>
            <person name="Oberbeckmann S."/>
            <person name="Bunk B."/>
            <person name="Jeske O."/>
            <person name="Meyerdierks A."/>
            <person name="Storesund J.E."/>
            <person name="Kallscheuer N."/>
            <person name="Luecker S."/>
            <person name="Lage O.M."/>
            <person name="Pohl T."/>
            <person name="Merkel B.J."/>
            <person name="Hornburger P."/>
            <person name="Mueller R.-W."/>
            <person name="Bruemmer F."/>
            <person name="Labrenz M."/>
            <person name="Spormann A.M."/>
            <person name="Op den Camp H."/>
            <person name="Overmann J."/>
            <person name="Amann R."/>
            <person name="Jetten M.S.M."/>
            <person name="Mascher T."/>
            <person name="Medema M.H."/>
            <person name="Devos D.P."/>
            <person name="Kaster A.-K."/>
            <person name="Ovreas L."/>
            <person name="Rohde M."/>
            <person name="Galperin M.Y."/>
            <person name="Jogler C."/>
        </authorList>
    </citation>
    <scope>NUCLEOTIDE SEQUENCE [LARGE SCALE GENOMIC DNA]</scope>
    <source>
        <strain evidence="11 12">Pan216</strain>
    </source>
</reference>
<dbReference type="InterPro" id="IPR024041">
    <property type="entry name" value="NH4_transpt_AmtB-like_dom"/>
</dbReference>
<feature type="transmembrane region" description="Helical" evidence="8">
    <location>
        <begin position="399"/>
        <end position="419"/>
    </location>
</feature>
<dbReference type="InterPro" id="IPR002229">
    <property type="entry name" value="RhesusRHD"/>
</dbReference>
<feature type="transmembrane region" description="Helical" evidence="8">
    <location>
        <begin position="243"/>
        <end position="264"/>
    </location>
</feature>
<dbReference type="PANTHER" id="PTHR11730">
    <property type="entry name" value="AMMONIUM TRANSPORTER"/>
    <property type="match status" value="1"/>
</dbReference>
<dbReference type="PANTHER" id="PTHR11730:SF89">
    <property type="entry name" value="AMMONIUM TRANSPORTER SLL0108-RELATED"/>
    <property type="match status" value="1"/>
</dbReference>
<dbReference type="GO" id="GO:0008519">
    <property type="term" value="F:ammonium channel activity"/>
    <property type="evidence" value="ECO:0007669"/>
    <property type="project" value="InterPro"/>
</dbReference>
<accession>A0A518B1X5</accession>
<dbReference type="Pfam" id="PF00909">
    <property type="entry name" value="Ammonium_transp"/>
    <property type="match status" value="1"/>
</dbReference>
<dbReference type="NCBIfam" id="TIGR00836">
    <property type="entry name" value="amt"/>
    <property type="match status" value="1"/>
</dbReference>
<evidence type="ECO:0000256" key="3">
    <source>
        <dbReference type="ARBA" id="ARBA00022448"/>
    </source>
</evidence>
<proteinExistence type="inferred from homology"/>
<feature type="chain" id="PRO_5021706967" description="Ammonium transporter" evidence="9">
    <location>
        <begin position="33"/>
        <end position="503"/>
    </location>
</feature>
<feature type="signal peptide" evidence="9">
    <location>
        <begin position="1"/>
        <end position="32"/>
    </location>
</feature>
<feature type="transmembrane region" description="Helical" evidence="8">
    <location>
        <begin position="439"/>
        <end position="460"/>
    </location>
</feature>
<comment type="subcellular location">
    <subcellularLocation>
        <location evidence="8">Cell membrane</location>
        <topology evidence="8">Multi-pass membrane protein</topology>
    </subcellularLocation>
    <subcellularLocation>
        <location evidence="1">Membrane</location>
        <topology evidence="1">Multi-pass membrane protein</topology>
    </subcellularLocation>
</comment>
<name>A0A518B1X5_9BACT</name>
<protein>
    <recommendedName>
        <fullName evidence="8">Ammonium transporter</fullName>
    </recommendedName>
</protein>